<protein>
    <submittedName>
        <fullName evidence="1">Uncharacterized protein</fullName>
    </submittedName>
</protein>
<proteinExistence type="predicted"/>
<gene>
    <name evidence="1" type="ORF">TM448B03484_0004</name>
</gene>
<accession>A0A6M3Y032</accession>
<evidence type="ECO:0000313" key="1">
    <source>
        <dbReference type="EMBL" id="QJI02638.1"/>
    </source>
</evidence>
<dbReference type="EMBL" id="MT145018">
    <property type="protein sequence ID" value="QJI02638.1"/>
    <property type="molecule type" value="Genomic_DNA"/>
</dbReference>
<organism evidence="1">
    <name type="scientific">viral metagenome</name>
    <dbReference type="NCBI Taxonomy" id="1070528"/>
    <lineage>
        <taxon>unclassified sequences</taxon>
        <taxon>metagenomes</taxon>
        <taxon>organismal metagenomes</taxon>
    </lineage>
</organism>
<name>A0A6M3Y032_9ZZZZ</name>
<reference evidence="1" key="1">
    <citation type="submission" date="2020-03" db="EMBL/GenBank/DDBJ databases">
        <title>The deep terrestrial virosphere.</title>
        <authorList>
            <person name="Holmfeldt K."/>
            <person name="Nilsson E."/>
            <person name="Simone D."/>
            <person name="Lopez-Fernandez M."/>
            <person name="Wu X."/>
            <person name="de Brujin I."/>
            <person name="Lundin D."/>
            <person name="Andersson A."/>
            <person name="Bertilsson S."/>
            <person name="Dopson M."/>
        </authorList>
    </citation>
    <scope>NUCLEOTIDE SEQUENCE</scope>
    <source>
        <strain evidence="1">TM448B03484</strain>
    </source>
</reference>
<sequence>MGKQIIPGSDAITVQTDGSVVVKETKNTNTGKLGTFMGLTKITVSTTAPTNPDVGDIWLDTS</sequence>
<dbReference type="AlphaFoldDB" id="A0A6M3Y032"/>